<dbReference type="EMBL" id="JABWCS010000201">
    <property type="protein sequence ID" value="NUU60515.1"/>
    <property type="molecule type" value="Genomic_DNA"/>
</dbReference>
<dbReference type="Gene3D" id="6.10.340.10">
    <property type="match status" value="1"/>
</dbReference>
<dbReference type="SUPFAM" id="SSF158472">
    <property type="entry name" value="HAMP domain-like"/>
    <property type="match status" value="1"/>
</dbReference>
<evidence type="ECO:0000256" key="6">
    <source>
        <dbReference type="ARBA" id="ARBA00022679"/>
    </source>
</evidence>
<feature type="domain" description="Histidine kinase" evidence="14">
    <location>
        <begin position="363"/>
        <end position="578"/>
    </location>
</feature>
<dbReference type="InterPro" id="IPR050351">
    <property type="entry name" value="BphY/WalK/GraS-like"/>
</dbReference>
<dbReference type="SMART" id="SM00387">
    <property type="entry name" value="HATPase_c"/>
    <property type="match status" value="1"/>
</dbReference>
<dbReference type="CDD" id="cd06225">
    <property type="entry name" value="HAMP"/>
    <property type="match status" value="1"/>
</dbReference>
<dbReference type="CDD" id="cd00082">
    <property type="entry name" value="HisKA"/>
    <property type="match status" value="1"/>
</dbReference>
<dbReference type="EC" id="2.7.13.3" evidence="3"/>
<evidence type="ECO:0000259" key="15">
    <source>
        <dbReference type="PROSITE" id="PS50885"/>
    </source>
</evidence>
<keyword evidence="9" id="KW-0067">ATP-binding</keyword>
<name>A0A850EHB9_9BACL</name>
<dbReference type="PANTHER" id="PTHR45453:SF3">
    <property type="entry name" value="HISTIDINE KINASE"/>
    <property type="match status" value="1"/>
</dbReference>
<evidence type="ECO:0000313" key="16">
    <source>
        <dbReference type="EMBL" id="NUU60515.1"/>
    </source>
</evidence>
<dbReference type="GO" id="GO:0005886">
    <property type="term" value="C:plasma membrane"/>
    <property type="evidence" value="ECO:0007669"/>
    <property type="project" value="UniProtKB-SubCell"/>
</dbReference>
<evidence type="ECO:0000256" key="9">
    <source>
        <dbReference type="ARBA" id="ARBA00022840"/>
    </source>
</evidence>
<feature type="domain" description="HAMP" evidence="15">
    <location>
        <begin position="282"/>
        <end position="334"/>
    </location>
</feature>
<dbReference type="Gene3D" id="1.10.287.130">
    <property type="match status" value="1"/>
</dbReference>
<keyword evidence="11 13" id="KW-0472">Membrane</keyword>
<keyword evidence="7" id="KW-0547">Nucleotide-binding</keyword>
<dbReference type="SUPFAM" id="SSF47384">
    <property type="entry name" value="Homodimeric domain of signal transducing histidine kinase"/>
    <property type="match status" value="1"/>
</dbReference>
<dbReference type="PANTHER" id="PTHR45453">
    <property type="entry name" value="PHOSPHATE REGULON SENSOR PROTEIN PHOR"/>
    <property type="match status" value="1"/>
</dbReference>
<evidence type="ECO:0000256" key="11">
    <source>
        <dbReference type="ARBA" id="ARBA00023136"/>
    </source>
</evidence>
<gene>
    <name evidence="16" type="ORF">HPT30_09185</name>
</gene>
<keyword evidence="17" id="KW-1185">Reference proteome</keyword>
<keyword evidence="12" id="KW-0175">Coiled coil</keyword>
<dbReference type="InterPro" id="IPR003660">
    <property type="entry name" value="HAMP_dom"/>
</dbReference>
<dbReference type="SUPFAM" id="SSF55874">
    <property type="entry name" value="ATPase domain of HSP90 chaperone/DNA topoisomerase II/histidine kinase"/>
    <property type="match status" value="1"/>
</dbReference>
<dbReference type="Proteomes" id="UP000564806">
    <property type="component" value="Unassembled WGS sequence"/>
</dbReference>
<dbReference type="Pfam" id="PF02518">
    <property type="entry name" value="HATPase_c"/>
    <property type="match status" value="1"/>
</dbReference>
<evidence type="ECO:0000259" key="14">
    <source>
        <dbReference type="PROSITE" id="PS50109"/>
    </source>
</evidence>
<dbReference type="Pfam" id="PF00512">
    <property type="entry name" value="HisKA"/>
    <property type="match status" value="1"/>
</dbReference>
<dbReference type="RefSeq" id="WP_175371097.1">
    <property type="nucleotide sequence ID" value="NZ_JABWCS010000201.1"/>
</dbReference>
<keyword evidence="4" id="KW-1003">Cell membrane</keyword>
<dbReference type="Pfam" id="PF00672">
    <property type="entry name" value="HAMP"/>
    <property type="match status" value="1"/>
</dbReference>
<dbReference type="Gene3D" id="3.30.565.10">
    <property type="entry name" value="Histidine kinase-like ATPase, C-terminal domain"/>
    <property type="match status" value="1"/>
</dbReference>
<dbReference type="SMART" id="SM00388">
    <property type="entry name" value="HisKA"/>
    <property type="match status" value="1"/>
</dbReference>
<organism evidence="16 17">
    <name type="scientific">Paenibacillus agri</name>
    <dbReference type="NCBI Taxonomy" id="2744309"/>
    <lineage>
        <taxon>Bacteria</taxon>
        <taxon>Bacillati</taxon>
        <taxon>Bacillota</taxon>
        <taxon>Bacilli</taxon>
        <taxon>Bacillales</taxon>
        <taxon>Paenibacillaceae</taxon>
        <taxon>Paenibacillus</taxon>
    </lineage>
</organism>
<dbReference type="InterPro" id="IPR005467">
    <property type="entry name" value="His_kinase_dom"/>
</dbReference>
<keyword evidence="13" id="KW-0812">Transmembrane</keyword>
<protein>
    <recommendedName>
        <fullName evidence="3">histidine kinase</fullName>
        <ecNumber evidence="3">2.7.13.3</ecNumber>
    </recommendedName>
</protein>
<dbReference type="InterPro" id="IPR036890">
    <property type="entry name" value="HATPase_C_sf"/>
</dbReference>
<reference evidence="16" key="1">
    <citation type="submission" date="2020-06" db="EMBL/GenBank/DDBJ databases">
        <title>Paenibacillus sp. nov., isolated from soil.</title>
        <authorList>
            <person name="Seo Y.L."/>
        </authorList>
    </citation>
    <scope>NUCLEOTIDE SEQUENCE [LARGE SCALE GENOMIC DNA]</scope>
    <source>
        <strain evidence="16">JW14</strain>
    </source>
</reference>
<comment type="caution">
    <text evidence="16">The sequence shown here is derived from an EMBL/GenBank/DDBJ whole genome shotgun (WGS) entry which is preliminary data.</text>
</comment>
<evidence type="ECO:0000313" key="17">
    <source>
        <dbReference type="Proteomes" id="UP000564806"/>
    </source>
</evidence>
<dbReference type="AlphaFoldDB" id="A0A850EHB9"/>
<evidence type="ECO:0000256" key="2">
    <source>
        <dbReference type="ARBA" id="ARBA00004651"/>
    </source>
</evidence>
<evidence type="ECO:0000256" key="8">
    <source>
        <dbReference type="ARBA" id="ARBA00022777"/>
    </source>
</evidence>
<dbReference type="GO" id="GO:0004721">
    <property type="term" value="F:phosphoprotein phosphatase activity"/>
    <property type="evidence" value="ECO:0007669"/>
    <property type="project" value="TreeGrafter"/>
</dbReference>
<dbReference type="PRINTS" id="PR00344">
    <property type="entry name" value="BCTRLSENSOR"/>
</dbReference>
<dbReference type="InterPro" id="IPR003594">
    <property type="entry name" value="HATPase_dom"/>
</dbReference>
<dbReference type="SMART" id="SM00304">
    <property type="entry name" value="HAMP"/>
    <property type="match status" value="1"/>
</dbReference>
<dbReference type="GO" id="GO:0000155">
    <property type="term" value="F:phosphorelay sensor kinase activity"/>
    <property type="evidence" value="ECO:0007669"/>
    <property type="project" value="InterPro"/>
</dbReference>
<keyword evidence="13" id="KW-1133">Transmembrane helix</keyword>
<dbReference type="InterPro" id="IPR003661">
    <property type="entry name" value="HisK_dim/P_dom"/>
</dbReference>
<dbReference type="PROSITE" id="PS50109">
    <property type="entry name" value="HIS_KIN"/>
    <property type="match status" value="1"/>
</dbReference>
<feature type="transmembrane region" description="Helical" evidence="13">
    <location>
        <begin position="6"/>
        <end position="28"/>
    </location>
</feature>
<dbReference type="FunFam" id="3.30.565.10:FF:000006">
    <property type="entry name" value="Sensor histidine kinase WalK"/>
    <property type="match status" value="1"/>
</dbReference>
<evidence type="ECO:0000256" key="3">
    <source>
        <dbReference type="ARBA" id="ARBA00012438"/>
    </source>
</evidence>
<keyword evidence="8 16" id="KW-0418">Kinase</keyword>
<dbReference type="FunFam" id="1.10.287.130:FF:000001">
    <property type="entry name" value="Two-component sensor histidine kinase"/>
    <property type="match status" value="1"/>
</dbReference>
<comment type="catalytic activity">
    <reaction evidence="1">
        <text>ATP + protein L-histidine = ADP + protein N-phospho-L-histidine.</text>
        <dbReference type="EC" id="2.7.13.3"/>
    </reaction>
</comment>
<evidence type="ECO:0000256" key="1">
    <source>
        <dbReference type="ARBA" id="ARBA00000085"/>
    </source>
</evidence>
<evidence type="ECO:0000256" key="7">
    <source>
        <dbReference type="ARBA" id="ARBA00022741"/>
    </source>
</evidence>
<evidence type="ECO:0000256" key="10">
    <source>
        <dbReference type="ARBA" id="ARBA00023012"/>
    </source>
</evidence>
<evidence type="ECO:0000256" key="5">
    <source>
        <dbReference type="ARBA" id="ARBA00022553"/>
    </source>
</evidence>
<dbReference type="GO" id="GO:0005524">
    <property type="term" value="F:ATP binding"/>
    <property type="evidence" value="ECO:0007669"/>
    <property type="project" value="UniProtKB-KW"/>
</dbReference>
<dbReference type="PROSITE" id="PS50885">
    <property type="entry name" value="HAMP"/>
    <property type="match status" value="1"/>
</dbReference>
<dbReference type="InterPro" id="IPR004358">
    <property type="entry name" value="Sig_transdc_His_kin-like_C"/>
</dbReference>
<keyword evidence="5" id="KW-0597">Phosphoprotein</keyword>
<proteinExistence type="predicted"/>
<keyword evidence="10" id="KW-0902">Two-component regulatory system</keyword>
<feature type="transmembrane region" description="Helical" evidence="13">
    <location>
        <begin position="261"/>
        <end position="280"/>
    </location>
</feature>
<accession>A0A850EHB9</accession>
<dbReference type="GO" id="GO:0016036">
    <property type="term" value="P:cellular response to phosphate starvation"/>
    <property type="evidence" value="ECO:0007669"/>
    <property type="project" value="TreeGrafter"/>
</dbReference>
<sequence length="586" mass="66153">MKKNGVVLKLFVVTSVMILIVFSIAMLVEGLFFERFYRTTKISKLEQNVQEFGRQYTAVHSGGDQAAHLLGDFMNQHDVSIAIFNHQFERISVEPYYIRIASPAKSITIRISSDGTMLNDIPAGLHTGDHLVVDGLYMDEKDTIMQPAKLQPSGAQPEEGLSRVTGTITDLLLPEDRSFNPYYQDTLIQNALGDWINKMDTDRVRLTKGLPVQMEWTDKWSGIVYAVVVLSLPEAGEGGRYVFAMTSLQPVGEAVSILTQYFLYLAPVILILVTLLSLIYSRIVSFPLVKLSKAATRMAELDFSQQPSITSKDEFGDLSRSMNTLSQNLDATLKQLTEANQDLQEEVAKKERSEQLRKELIANISHELKTPLGIVKGFAEGLQDDVAIDKRERYLHLIVNETDRMNALIMDMLELSKFEAKAIRLHPKEIYLGRLVRNVASSFDHQLVSKNLHIDILETEEWAVQADPRRLEQVVLNLLSNAVRYAEEHSTIRIEIQQASPGIIMTRIDNVGPSIPEDDMERIWDQFYRAERSRDRKFGGTGLGLAIVKNILDLHGSRCGAENTKQGVSFYFTLEQVEPMIITEES</sequence>
<evidence type="ECO:0000256" key="4">
    <source>
        <dbReference type="ARBA" id="ARBA00022475"/>
    </source>
</evidence>
<evidence type="ECO:0000256" key="12">
    <source>
        <dbReference type="SAM" id="Coils"/>
    </source>
</evidence>
<comment type="subcellular location">
    <subcellularLocation>
        <location evidence="2">Cell membrane</location>
        <topology evidence="2">Multi-pass membrane protein</topology>
    </subcellularLocation>
</comment>
<keyword evidence="6" id="KW-0808">Transferase</keyword>
<evidence type="ECO:0000256" key="13">
    <source>
        <dbReference type="SAM" id="Phobius"/>
    </source>
</evidence>
<dbReference type="InterPro" id="IPR036097">
    <property type="entry name" value="HisK_dim/P_sf"/>
</dbReference>
<feature type="coiled-coil region" evidence="12">
    <location>
        <begin position="322"/>
        <end position="363"/>
    </location>
</feature>